<dbReference type="Proteomes" id="UP000593601">
    <property type="component" value="Chromosome"/>
</dbReference>
<gene>
    <name evidence="1" type="ORF">INP51_00305</name>
</gene>
<keyword evidence="2" id="KW-1185">Reference proteome</keyword>
<proteinExistence type="predicted"/>
<name>A0A7M2RJD3_9FIRM</name>
<sequence>MGINALKMLKYKNEYEQFMNRHPKLSVFLEAVSREGIQTGTVIEARVTMPDGKDYVSNIKLTDQDVKLIQDLKSDGLGGN</sequence>
<dbReference type="KEGG" id="bliq:INP51_00305"/>
<dbReference type="EMBL" id="CP063304">
    <property type="protein sequence ID" value="QOV19462.1"/>
    <property type="molecule type" value="Genomic_DNA"/>
</dbReference>
<accession>A0A7M2RJD3</accession>
<evidence type="ECO:0000313" key="1">
    <source>
        <dbReference type="EMBL" id="QOV19462.1"/>
    </source>
</evidence>
<dbReference type="AlphaFoldDB" id="A0A7M2RJD3"/>
<evidence type="ECO:0000313" key="2">
    <source>
        <dbReference type="Proteomes" id="UP000593601"/>
    </source>
</evidence>
<reference evidence="1 2" key="1">
    <citation type="submission" date="2020-10" db="EMBL/GenBank/DDBJ databases">
        <title>Blautia liquoris sp.nov., isolated from the mud in a fermentation cellar used for the production of Chinese strong-flavoured liquor.</title>
        <authorList>
            <person name="Lu L."/>
        </authorList>
    </citation>
    <scope>NUCLEOTIDE SEQUENCE [LARGE SCALE GENOMIC DNA]</scope>
    <source>
        <strain evidence="1 2">LZLJ-3</strain>
    </source>
</reference>
<protein>
    <submittedName>
        <fullName evidence="1">Uncharacterized protein</fullName>
    </submittedName>
</protein>
<dbReference type="RefSeq" id="WP_193735782.1">
    <property type="nucleotide sequence ID" value="NZ_CP063304.1"/>
</dbReference>
<organism evidence="1 2">
    <name type="scientific">Blautia liquoris</name>
    <dbReference type="NCBI Taxonomy" id="2779518"/>
    <lineage>
        <taxon>Bacteria</taxon>
        <taxon>Bacillati</taxon>
        <taxon>Bacillota</taxon>
        <taxon>Clostridia</taxon>
        <taxon>Lachnospirales</taxon>
        <taxon>Lachnospiraceae</taxon>
        <taxon>Blautia</taxon>
    </lineage>
</organism>